<dbReference type="Gene3D" id="1.10.287.950">
    <property type="entry name" value="Methyl-accepting chemotaxis protein"/>
    <property type="match status" value="2"/>
</dbReference>
<proteinExistence type="predicted"/>
<dbReference type="InterPro" id="IPR023908">
    <property type="entry name" value="xxxLxxG_rpt"/>
</dbReference>
<dbReference type="NCBIfam" id="TIGR03057">
    <property type="entry name" value="xxxLxxG_by_4"/>
    <property type="match status" value="8"/>
</dbReference>
<reference evidence="8" key="1">
    <citation type="journal article" date="2019" name="Int. J. Syst. Evol. Microbiol.">
        <title>The Global Catalogue of Microorganisms (GCM) 10K type strain sequencing project: providing services to taxonomists for standard genome sequencing and annotation.</title>
        <authorList>
            <consortium name="The Broad Institute Genomics Platform"/>
            <consortium name="The Broad Institute Genome Sequencing Center for Infectious Disease"/>
            <person name="Wu L."/>
            <person name="Ma J."/>
        </authorList>
    </citation>
    <scope>NUCLEOTIDE SEQUENCE [LARGE SCALE GENOMIC DNA]</scope>
    <source>
        <strain evidence="8">CCM 8391</strain>
    </source>
</reference>
<feature type="transmembrane region" description="Helical" evidence="5">
    <location>
        <begin position="18"/>
        <end position="37"/>
    </location>
</feature>
<gene>
    <name evidence="7" type="ORF">ACFQE5_14795</name>
</gene>
<evidence type="ECO:0000256" key="3">
    <source>
        <dbReference type="ARBA" id="ARBA00022989"/>
    </source>
</evidence>
<dbReference type="PANTHER" id="PTHR43077:SF10">
    <property type="entry name" value="TRANSPORT PERMEASE PROTEIN"/>
    <property type="match status" value="1"/>
</dbReference>
<comment type="subcellular location">
    <subcellularLocation>
        <location evidence="1">Membrane</location>
        <topology evidence="1">Multi-pass membrane protein</topology>
    </subcellularLocation>
</comment>
<keyword evidence="4 5" id="KW-0472">Membrane</keyword>
<feature type="domain" description="ABC-2 type transporter transmembrane" evidence="6">
    <location>
        <begin position="15"/>
        <end position="124"/>
    </location>
</feature>
<dbReference type="PANTHER" id="PTHR43077">
    <property type="entry name" value="TRANSPORT PERMEASE YVFS-RELATED"/>
    <property type="match status" value="1"/>
</dbReference>
<dbReference type="InterPro" id="IPR013525">
    <property type="entry name" value="ABC2_TM"/>
</dbReference>
<dbReference type="InterPro" id="IPR017500">
    <property type="entry name" value="Phage_infect_YhgE_N"/>
</dbReference>
<dbReference type="SUPFAM" id="SSF58104">
    <property type="entry name" value="Methyl-accepting chemotaxis protein (MCP) signaling domain"/>
    <property type="match status" value="1"/>
</dbReference>
<dbReference type="Pfam" id="PF12698">
    <property type="entry name" value="ABC2_membrane_3"/>
    <property type="match status" value="1"/>
</dbReference>
<dbReference type="RefSeq" id="WP_379585543.1">
    <property type="nucleotide sequence ID" value="NZ_JBHSQW010000031.1"/>
</dbReference>
<dbReference type="Gene3D" id="3.40.1710.10">
    <property type="entry name" value="abc type-2 transporter like domain"/>
    <property type="match status" value="1"/>
</dbReference>
<feature type="transmembrane region" description="Helical" evidence="5">
    <location>
        <begin position="691"/>
        <end position="712"/>
    </location>
</feature>
<accession>A0ABW1J563</accession>
<dbReference type="InterPro" id="IPR051328">
    <property type="entry name" value="T7SS_ABC-Transporter"/>
</dbReference>
<feature type="transmembrane region" description="Helical" evidence="5">
    <location>
        <begin position="612"/>
        <end position="637"/>
    </location>
</feature>
<sequence>MRNHVARSAAGSPTWRTWIGLIFVPLLVAGLLAWAFWSPLQRDGAATAAVVNNDQPVTVNGQIVPLGRELAGELAARDDGYTWVLTSADDARTGLADGSYAAAVTIPEDFSAKATSTAADQPMDAQRAVVRIETSRNAGLVDPVASNAVAGATLAALNRQVVQTYLENVYVGFSELHTTLGEAADGAGQLAEGAGRLAGGATALSDGSGALVVGLGQLSDGAGRVATGADELASGAGRLSSSVSQLSAGAAELAAGTERLVTGSAQLADGLDKAAADTAALPALTAQLAEGARQVAAGNRQMADTVAPLADRVIAAVDALPSGTAAAQQISELAARCAANGGQAGFCADLARAADRAAASAGAIDGERAKIRSAATEVKASVAALAGGAERVADGNAQLAANAKDLVGGLAGAAAGARELNTGVERVNTGAHQLASGADQLGSGAAALATGAGQLATGASGVADGAGQAAGGARELATGADRLADGATQVDGGAAELASGLTQGRNQVPSYSDAERTRLASVVAEPTAFDSGGLADFSRGAAAFILVLALWSSALATYLRVGAVPPDVRTARGATWRIVARAALPGAAVATGAAMLLGLLFAPLLGLNAGEWLALLGVLLLSALTFHAVHQAVVALLGRPGQIVSVAVLVLTLATGVISTVPAFLAGVLPFLPTHGALVAVRAVTAGADGAFGGVVELLGWLVAGLVVTLVATDRRRILSARELRLSAPWSTGSPRRFGESRIPSR</sequence>
<evidence type="ECO:0000256" key="1">
    <source>
        <dbReference type="ARBA" id="ARBA00004141"/>
    </source>
</evidence>
<evidence type="ECO:0000256" key="5">
    <source>
        <dbReference type="SAM" id="Phobius"/>
    </source>
</evidence>
<keyword evidence="8" id="KW-1185">Reference proteome</keyword>
<feature type="transmembrane region" description="Helical" evidence="5">
    <location>
        <begin position="582"/>
        <end position="606"/>
    </location>
</feature>
<evidence type="ECO:0000313" key="8">
    <source>
        <dbReference type="Proteomes" id="UP001596302"/>
    </source>
</evidence>
<name>A0ABW1J563_9PSEU</name>
<feature type="transmembrane region" description="Helical" evidence="5">
    <location>
        <begin position="644"/>
        <end position="671"/>
    </location>
</feature>
<evidence type="ECO:0000313" key="7">
    <source>
        <dbReference type="EMBL" id="MFC5995480.1"/>
    </source>
</evidence>
<keyword evidence="3 5" id="KW-1133">Transmembrane helix</keyword>
<dbReference type="EMBL" id="JBHSQW010000031">
    <property type="protein sequence ID" value="MFC5995480.1"/>
    <property type="molecule type" value="Genomic_DNA"/>
</dbReference>
<evidence type="ECO:0000256" key="4">
    <source>
        <dbReference type="ARBA" id="ARBA00023136"/>
    </source>
</evidence>
<feature type="transmembrane region" description="Helical" evidence="5">
    <location>
        <begin position="541"/>
        <end position="561"/>
    </location>
</feature>
<evidence type="ECO:0000256" key="2">
    <source>
        <dbReference type="ARBA" id="ARBA00022692"/>
    </source>
</evidence>
<organism evidence="7 8">
    <name type="scientific">Pseudonocardia hispaniensis</name>
    <dbReference type="NCBI Taxonomy" id="904933"/>
    <lineage>
        <taxon>Bacteria</taxon>
        <taxon>Bacillati</taxon>
        <taxon>Actinomycetota</taxon>
        <taxon>Actinomycetes</taxon>
        <taxon>Pseudonocardiales</taxon>
        <taxon>Pseudonocardiaceae</taxon>
        <taxon>Pseudonocardia</taxon>
    </lineage>
</organism>
<evidence type="ECO:0000259" key="6">
    <source>
        <dbReference type="Pfam" id="PF12698"/>
    </source>
</evidence>
<dbReference type="NCBIfam" id="TIGR03061">
    <property type="entry name" value="pip_yhgE_Nterm"/>
    <property type="match status" value="1"/>
</dbReference>
<keyword evidence="2 5" id="KW-0812">Transmembrane</keyword>
<protein>
    <submittedName>
        <fullName evidence="7">YhgE/Pip family protein</fullName>
    </submittedName>
</protein>
<comment type="caution">
    <text evidence="7">The sequence shown here is derived from an EMBL/GenBank/DDBJ whole genome shotgun (WGS) entry which is preliminary data.</text>
</comment>
<dbReference type="Proteomes" id="UP001596302">
    <property type="component" value="Unassembled WGS sequence"/>
</dbReference>